<dbReference type="PROSITE" id="PS50268">
    <property type="entry name" value="CADHERIN_2"/>
    <property type="match status" value="29"/>
</dbReference>
<feature type="region of interest" description="Disordered" evidence="14">
    <location>
        <begin position="5552"/>
        <end position="5571"/>
    </location>
</feature>
<feature type="domain" description="Cadherin" evidence="18">
    <location>
        <begin position="2155"/>
        <end position="2284"/>
    </location>
</feature>
<feature type="domain" description="Cadherin" evidence="18">
    <location>
        <begin position="3347"/>
        <end position="3480"/>
    </location>
</feature>
<dbReference type="GO" id="GO:0034332">
    <property type="term" value="P:adherens junction organization"/>
    <property type="evidence" value="ECO:0007669"/>
    <property type="project" value="TreeGrafter"/>
</dbReference>
<feature type="compositionally biased region" description="Polar residues" evidence="14">
    <location>
        <begin position="5251"/>
        <end position="5268"/>
    </location>
</feature>
<sequence>MTFQTGDGFSSLSYLLLGKVVAVKMLVFTTLLCFICDVRCDTATFSPILSDDRITPFAFTHPVYDAILLENGTPQQYVLPLSPHMGVPEPFGGNPSGTVSFRIQEDARELSTFIPKTFKLGKFFFLRLFTSLDPDITRRRTSYRLTVEAVFSSNVVLGAKSIQLRNRTEVRIKLLERNENCPFFSSHTYSFAVREDTPVYRSVGKVVAVDADVGFSALIYFYLDPAEEAVPFIVDPYSGGIYPTCSLARHISPSLGQRERYMVPLISQNEYRFKVYAAHRGDKSLAHCNIVSMATVHVKIVPVNIHTPNIIVDAFADVKVPGVIGVPYARISVNDPGSSPESVYKLRIVEPDMREKLELVSTSKPSEWLLQIRSNLSSVSLAARLTLTLEASNEQALIPGSGELVSSLARKSWRRVDIPLVSKSTYRLSFPDEIKVALSESALVNCTIAILQPRLPYRMTNSSFLFTDLRTTNNESENSGIVLTSSGSVLLTRELDIDLPYTGNHRHRGHNSSSVSIPFTVVDRNNLLLSSAPESRVIIEIMDVNDNDPVVRNNGSVHEVREDISIGTVVFQVDAYDPDLSNTPISYALYNAHNLPFFLSEQGGLFIRQELDAETMPEEFTLYVRVSDSGLPMPRSVLAIFTIRILDVNEYAPEFVELSCEAWLTVSIDGTLAASLNDVDRGFILGRYSAEDPDRDGQNSVRIHLGSSSFSRQCFKVDGSTGELTVTCPHLEPPDSEIILTLLAMDGTRTSDIPFKITINLVRTQNNMENFSQRCKPSGIYKKLQGLTSKRIAYAALLDSHPVRDEANENMHHPKFPLDLPTELYIPENLPLGTKILQFSASDEDGSEFSLAGQVVYGIEAVRTVSAEAFGKVPNTGADIQQSFLLRPTYLGDDMPMGSQPSRGASLIVAAPLDREVISSYSLILHACDLGSPTQCASSPLHIILEDLDDHPPEFQFSALEGQSEDQAGTDSLSFMDPRAPVPGIILVPEDLSIGSRIAQVVAVDRDVNDEIRYRLRTHTDVFKIHHRTGRIRLLRRLDRELQSSYELIIEATGHSLRSQNRHLPSPRYIRLLKLAEANTPAIYHRLATTRIVVTVTDVNDNAPVFVSPSLINASLSTTVAYRAPADGLNAWFGTNGYTLVLPEDVPEGAYLTTLTAHDADEGANGLIGFSLFGNPRLIECFNVEQLTGVVRLAAGCDLSRITANPIRLTAWAVDHGTPQLSTNTSFVVHVIPVRVNVFPPRFHKQPALYQGWIRENTPVGSEVSSQKSDELPLRLEATDPEGANVAFFITGGSGIGYFYVDDNGIVRNMRVLNAESLPEDGGYWLTIYAVEHSLDALGSSAKFISTESQGPMRAIAEVFIEVLDENDNLPVPLAPQYSCRIVENSPSNVIIAEVTATDPDQNEVLRYRIASGDPQGHFSINPTSGTIVTTARPLDREAMLREIGAPELTLTVSISDQGTPPKICEVAVRITVLDENDQSPRFVPTGPIDKDLQSGPDPPLYHFRAYERELSNYSGCVGRVFAVDLDEEQNGSVFYWRDTVHETGRTDYSDGGFDVRAESGFICTNGSFVKAGEYRIRVYAKDRGKPAWIANNNIPISVHISILPSPHGRIESVHNVQSKSSLRFTYNPLASYSVPENQLPNHRLFNFAVSDALDPTGSSLTYILMDEDRVDLFPFGLGQTSLTESFVYLAARLNHSIISQYHLVLVVSNGFDQLTAKVVINIEPVPICQIEFSPEHFARDSVASIKVTDLSSDSPSLGAEGYRVQANLSESVLVGSLVVRLYARISCVYHDSNITLRYSISTVGQAETFRYFTLDEGTGDLRVARPLDCESFSEYYLVVMVSDSGMQPRFGFISVWIHVTDANEYAPQFLGLSAPQLALDHSLSARDSFELAQRGAFVFFADGTSPVGTIVGRVTAFDPDLGENGCITYNIVGGDTAEFFDIDPVSGDITLAKSLLTEYLDSESHKSYDMLTIQPPVSFVRTHRIIVSARDGGRPVARSNYTEVVIRIIPGPGGIDAPAPQFRTPRVVHFSVMENSKPGYVIAPLQQLMVPDTAVHGLLTFRIVRSYSVYLNTSQIDKPMIGTDSPSRSELFYVTPSTGLLVTLVQLDREHHGDFHRLLVEVRGSHGIRAHTSDNLLVEVQIMDQNDNAPSIISPISFHGKIAEDAVPGTPVMLDCNFSPTLCDEIHQSPVKLQAFDPDLGSDGQIQYQLVSFHSNEQADLFSVEPSTGLVRLAKGATLDRETMPVHSLIVQVSDCGSPSLSADTLIRIEVQVTDVNDSPPVFGEPFYTGNLLLPTYPFELILRLDAVDPDLNDSVTYRFFGGVGVEHFVLHPKTGELRVAPNSTLLNTASLLEHNFLIEVEAIDSHHPLPHQAFINVTIFARLAHPASSDHTTLVIEPEGGLDVKLVEHFHSPEPFRLGQLAVRDALVGAVHRFVVLTPVPGLDVNRLTGTVTATGNQDPNELDRELNENLVLHVLVRDMHNRLGRTVVRVHLLDINDNQPCFIGLPYHAVFCLSSTLPTDAPGGRESELCNQNHFKVTAVDKDKGVNGTVSYSLATIRPRAEPPLLSINNITGQLSLLRLIPPDWTGRQLEAVVVAVDGGGLSSSATVTIHLVSTEGPHFTAAHYTASVRESAPIGEAVTSVEANSPHPSASLIYRIVSVQATNSTVCEMPAECIFHELKPEESPFLLEFNTGIIRVAAPLDFETTTRFNLLLEVLDTATSLSARVHLSINVTDVNDVAPRFSVDEYFVPVSESEQIGHVVLRLHATDPDSGFGGQVTYSLEPLHFDFANASSHDLAVELAGSAQQSLSFFACDPETGNVILTHRLDFLAMNTHRFIGVATDQGVSPLSSRVPITVTVLDYNNHAPQFDPVSTLPSSSNGCLFRAKLNELAPPGTFVMRLLARDMDVNDTLIYRLVASSNKHSGYFRLGYRDGILLWAPFRTGDGRLKLPPEPSNSSTFPPTSGTGISIVAYILRFQVEVSDGTHSATCGVHVEVEFSNWDAPKFPHPKHEQWNISEAELVGARLGRIPQAKDMDKGRFGKISYTLTGGHGREHFRLDSDIGDLYLSLPLDRETVDHYQLVITATDGGGLFDHLTLDLSVMDVNDNRPKFVQATYDVTLLPKDMNASSLNYPLHTGVYLEAIDSDEGDNARLVYRKFLPPSSSGRGEDILLGDAFGVDPNSGELLISHPMKSEILESQLFVEACDAPSSGVSTTLCSSPAKVTVHFARREPPSMPKIRCTSLPLLEDDQLVDRNVAVCRVDPTNLTGSWLITSAVLSWGLSVSAFRINSRTGQVFTAQPLDYESGRSYQLGVEFHLTDVKPVITARTKLQIDVIDVNDCTPHFDAPIYNVNLLEDTPVGTRILRTQAMDPDADHQDPITYSIWPATLMDPMYSNSAAVAQQARSGLTSMAQGNAEVGLIRKLFTVDSSGWIFLKGPLDFETQQDHTFRVVAMDSVGHWNSSIVHVAVGDVNDNAPHWGVKEDLNDSLERILSPSVLDHQILSAEIRVSENWFPDMSEVLYQLTVMDPDMQASSSPTFYLLPDDDVTCFGCVRSSALFWVSSSGSVHLRHALDREVSATHILKFRASDGVFVTRDVFSLLVHVDDVNDNAPICSQPDRHLRLPENTVQGTILTRLAAIDADAEAENSAIIYSLSSGDQSLFLVENQTGILRLRGSLDFEKARDHFIRVTASDPGGLACTFTITVDVLDVNDNAPKFDLTIINPIPEDAPVGSLIGKVTAYDLDTVDANRLLYSILSPRDSSFSIEPHTGLIKINQQLDRETQSLHVLTVLVTDGLKSTTAAPGARFTATTTLTVRLLDVNDSPPQFANASAHKLHVSEMAPPGQQLTRLKAVSLDEGPNSVVRYRLLTKQPEFKLNETTGDLTLHGQLDHERTPTYFLTVEAHDHGNPPLSTTTVVTVNVDDENDNQPRFLGRQRFSQPTNLSILETRKDLGEEFSEYFYRFSVIENSQIGTVAGKLNAVDADSGENGRLSFYFPTFESSIWPPLSALSIKKAKFLSSTEVQTHFKLDQNSGSLSLLFEPDRESLDEYWLVAAVTDHGKPTPLSTQTMVCIRVLDMNDCPPVFEKTSYEFVVEVDRAGNISNCFEKQSTESQSVRLFSESGRVLIGRLRITDADANPNAGPFTCQLTHSGSSHPGVDSSHAGSLFLVRNSSIGSSLESAYSTNITTVESENMNFSSGECLLYAVDRLPVGSQSLVVRANDNGLTALHASVTVTIRVVRQANLPPEIVRGNATLTYYRGSVGSQVEPQLNSRLEQSEMATDLVIARVTVKDRTAHDRLNFELLPDGPGMALFRLDRYDGTIRSAPTTGTSDAQSATSMQDQQQPSTVFRPTSFLPPIAKLDSGVYPLRIRVTNGSLASEEVVYIKVVAITEEMLGSSVVIRISNLLPNLLYMENYDRRLRAHLASVLLPELSNPPPSGHNPESTEEFVFILSVQEAGGSMVSTRHNRPYRSVSFKKARSLDRATDVLVSVYDPNERDFIQPVKVAQALNKITDRLSNEFGGRVEVIYDICTPQFCPRGRCRTKVLMDPHGLMNRIEVHRVSQVSPRFSLAPVCECPKHFTGPRCDIHTSGCSVVTCPSPRVCIPQGRDSHICICPPPRIGPNCESVEPVGQQDACYSERCFQDRERGSLQFTGGSFIHWEMAHSNPNHLEMRFTIRTRQITGPLLAVRWSALRAFQLRLATGGRLVVSATSLTDGLPSADWLVSAQPLSDGHWHRVRLVLTNTLADQEDKTDVLLFQSSETYESPEAHPRLLHTSRNEHWWIELTVNGINPRSASIDWSPGDPVQQSLLIGADLVHGFHPLSPPFSLKVAPVMGQNPRLIPAVLNTSDQYSTVMRSGFVGCIKDIRINQHQPPYQINLHPSLTQLHPVELPVVRSARLVLLRAHKINYGCDPSATVSGPCASGPCLYGGTCTAGAKHSLHSPYTCHCPALFHGRHCERTNDACLLMPCQNGGSCQPLFGPSMAKAPANSGLAAYRCVCPAGVSGLHCEIISHSGNGFPGDQKATVEDGGGCRSAQLALRHLEKINPRTNVPGASSSWKYSDSPSFSKPYPRDSVCLHGGVCSESPSGPYCSCPVGWQGARCEHDVDECILARSIFSNRGPLVSPFKSKSSELKWIESHGPGSGGLCSPYEVGRGVCVNTPGSYRCNCSLGFAGRHCQSKNLVPLTPDPNALGLTQLHVYIIVGLLAFLFLAALTTIILLACRARGLMGGSTAEENRTGKSPGPYWWSGTKLGSQQHKSTGNSSDTQFYRYNHSAGSSMTQIPFLAPSPAHPGHPGPTGAHSSLHGYPHFHVAHRRPSLASSTFVVPAVGDDSGAALLPGHAESVKRGSSSSAAPTITDFVERDDSSIPGNSRLVLYPTSGGDAVPVVMMMSPSLPYANPPSAITSRSNAIPRYSPASSVVFYAPSALSGSGTPTNQGSSSYIGYSIDPPGSACIPQRQMHGSSHVTFYPAGQHPAYISQPNSQQQLVQLIGMRPSSAVGSDRLSLGSGSDRFSAHSSQALAPPNAPGSAQLLHHHTGPQGHPYYQVVQQNTDPNSRTFTPQHLPASYPTSCGDTIDYLSERTPGEGTRLPRLVSADHTRPKDCENLPSSASQSKAGIQNQADCLKPRPLPANLQHFGASPGRTSEHARHFGSDLSFGVDGGSAFEPVSGEDVHSTMHRSIKKSDSAIPFADDLPLGEFKGSEKNGSTGLRFSSVNNRTSQIDPEEQVDRVTKEHSSSLSASGSFYPHMKTSPSSSPHQNGSAHPDIDINGTELTPTSTLRRSSSKHHSDVAGFTVNPPVSDMNVLNNCVENGSATNTLRARSRHLDPNMNQSSISRSS</sequence>
<dbReference type="InterPro" id="IPR015919">
    <property type="entry name" value="Cadherin-like_sf"/>
</dbReference>
<feature type="domain" description="Cadherin" evidence="18">
    <location>
        <begin position="1761"/>
        <end position="1870"/>
    </location>
</feature>
<feature type="compositionally biased region" description="Polar residues" evidence="14">
    <location>
        <begin position="5704"/>
        <end position="5722"/>
    </location>
</feature>
<feature type="compositionally biased region" description="Polar residues" evidence="14">
    <location>
        <begin position="5552"/>
        <end position="5561"/>
    </location>
</feature>
<evidence type="ECO:0000256" key="4">
    <source>
        <dbReference type="ARBA" id="ARBA00022729"/>
    </source>
</evidence>
<feature type="region of interest" description="Disordered" evidence="14">
    <location>
        <begin position="4323"/>
        <end position="4349"/>
    </location>
</feature>
<keyword evidence="8 15" id="KW-1133">Transmembrane helix</keyword>
<dbReference type="GO" id="GO:0005912">
    <property type="term" value="C:adherens junction"/>
    <property type="evidence" value="ECO:0007669"/>
    <property type="project" value="TreeGrafter"/>
</dbReference>
<dbReference type="GO" id="GO:0008013">
    <property type="term" value="F:beta-catenin binding"/>
    <property type="evidence" value="ECO:0007669"/>
    <property type="project" value="TreeGrafter"/>
</dbReference>
<keyword evidence="11" id="KW-0325">Glycoprotein</keyword>
<dbReference type="PANTHER" id="PTHR24027">
    <property type="entry name" value="CADHERIN-23"/>
    <property type="match status" value="1"/>
</dbReference>
<dbReference type="CDD" id="cd00110">
    <property type="entry name" value="LamG"/>
    <property type="match status" value="1"/>
</dbReference>
<feature type="domain" description="Cadherin" evidence="18">
    <location>
        <begin position="185"/>
        <end position="310"/>
    </location>
</feature>
<dbReference type="GO" id="GO:0016339">
    <property type="term" value="P:calcium-dependent cell-cell adhesion via plasma membrane cell adhesion molecules"/>
    <property type="evidence" value="ECO:0007669"/>
    <property type="project" value="TreeGrafter"/>
</dbReference>
<dbReference type="FunFam" id="2.60.40.60:FF:000020">
    <property type="entry name" value="Dachsous cadherin-related 1b"/>
    <property type="match status" value="1"/>
</dbReference>
<feature type="domain" description="Cadherin" evidence="18">
    <location>
        <begin position="1134"/>
        <end position="1243"/>
    </location>
</feature>
<dbReference type="GO" id="GO:0007043">
    <property type="term" value="P:cell-cell junction assembly"/>
    <property type="evidence" value="ECO:0007669"/>
    <property type="project" value="TreeGrafter"/>
</dbReference>
<dbReference type="EMBL" id="CAXLJL010000157">
    <property type="protein sequence ID" value="CAL5133810.1"/>
    <property type="molecule type" value="Genomic_DNA"/>
</dbReference>
<feature type="domain" description="Cadherin" evidence="18">
    <location>
        <begin position="3010"/>
        <end position="3113"/>
    </location>
</feature>
<protein>
    <submittedName>
        <fullName evidence="19">Uncharacterized protein</fullName>
    </submittedName>
</protein>
<dbReference type="GO" id="GO:0000902">
    <property type="term" value="P:cell morphogenesis"/>
    <property type="evidence" value="ECO:0007669"/>
    <property type="project" value="TreeGrafter"/>
</dbReference>
<comment type="caution">
    <text evidence="19">The sequence shown here is derived from an EMBL/GenBank/DDBJ whole genome shotgun (WGS) entry which is preliminary data.</text>
</comment>
<feature type="domain" description="EGF-like" evidence="17">
    <location>
        <begin position="4588"/>
        <end position="4625"/>
    </location>
</feature>
<feature type="transmembrane region" description="Helical" evidence="15">
    <location>
        <begin position="5197"/>
        <end position="5222"/>
    </location>
</feature>
<keyword evidence="3 15" id="KW-0812">Transmembrane</keyword>
<dbReference type="InterPro" id="IPR013320">
    <property type="entry name" value="ConA-like_dom_sf"/>
</dbReference>
<dbReference type="PANTHER" id="PTHR24027:SF442">
    <property type="entry name" value="PROTOCADHERIN-15 ISOFORM X1"/>
    <property type="match status" value="1"/>
</dbReference>
<feature type="disulfide bond" evidence="13">
    <location>
        <begin position="5168"/>
        <end position="5177"/>
    </location>
</feature>
<evidence type="ECO:0000256" key="1">
    <source>
        <dbReference type="ARBA" id="ARBA00004167"/>
    </source>
</evidence>
<accession>A0AAV2TAL1</accession>
<feature type="disulfide bond" evidence="13">
    <location>
        <begin position="4999"/>
        <end position="5008"/>
    </location>
</feature>
<evidence type="ECO:0000256" key="5">
    <source>
        <dbReference type="ARBA" id="ARBA00022737"/>
    </source>
</evidence>
<evidence type="ECO:0000256" key="3">
    <source>
        <dbReference type="ARBA" id="ARBA00022692"/>
    </source>
</evidence>
<dbReference type="InterPro" id="IPR039808">
    <property type="entry name" value="Cadherin"/>
</dbReference>
<evidence type="ECO:0000259" key="16">
    <source>
        <dbReference type="PROSITE" id="PS50025"/>
    </source>
</evidence>
<dbReference type="CDD" id="cd00054">
    <property type="entry name" value="EGF_CA"/>
    <property type="match status" value="4"/>
</dbReference>
<feature type="domain" description="Cadherin" evidence="18">
    <location>
        <begin position="2540"/>
        <end position="2623"/>
    </location>
</feature>
<feature type="domain" description="Cadherin" evidence="18">
    <location>
        <begin position="3616"/>
        <end position="3718"/>
    </location>
</feature>
<feature type="domain" description="Cadherin" evidence="18">
    <location>
        <begin position="1374"/>
        <end position="1483"/>
    </location>
</feature>
<gene>
    <name evidence="19" type="ORF">CDAUBV1_LOCUS7047</name>
</gene>
<dbReference type="SMART" id="SM00112">
    <property type="entry name" value="CA"/>
    <property type="match status" value="30"/>
</dbReference>
<evidence type="ECO:0000259" key="18">
    <source>
        <dbReference type="PROSITE" id="PS50268"/>
    </source>
</evidence>
<dbReference type="InterPro" id="IPR002126">
    <property type="entry name" value="Cadherin-like_dom"/>
</dbReference>
<feature type="domain" description="EGF-like" evidence="17">
    <location>
        <begin position="4917"/>
        <end position="4958"/>
    </location>
</feature>
<evidence type="ECO:0000256" key="10">
    <source>
        <dbReference type="ARBA" id="ARBA00023157"/>
    </source>
</evidence>
<feature type="compositionally biased region" description="Basic and acidic residues" evidence="14">
    <location>
        <begin position="5727"/>
        <end position="5736"/>
    </location>
</feature>
<feature type="disulfide bond" evidence="13">
    <location>
        <begin position="4948"/>
        <end position="4957"/>
    </location>
</feature>
<feature type="domain" description="Cadherin" evidence="18">
    <location>
        <begin position="454"/>
        <end position="551"/>
    </location>
</feature>
<feature type="region of interest" description="Disordered" evidence="14">
    <location>
        <begin position="5230"/>
        <end position="5268"/>
    </location>
</feature>
<feature type="domain" description="EGF-like" evidence="17">
    <location>
        <begin position="5143"/>
        <end position="5178"/>
    </location>
</feature>
<dbReference type="SMART" id="SM00181">
    <property type="entry name" value="EGF"/>
    <property type="match status" value="6"/>
</dbReference>
<dbReference type="GO" id="GO:0016477">
    <property type="term" value="P:cell migration"/>
    <property type="evidence" value="ECO:0007669"/>
    <property type="project" value="TreeGrafter"/>
</dbReference>
<feature type="domain" description="Cadherin" evidence="18">
    <location>
        <begin position="3958"/>
        <end position="4085"/>
    </location>
</feature>
<comment type="caution">
    <text evidence="13">Lacks conserved residue(s) required for the propagation of feature annotation.</text>
</comment>
<keyword evidence="2 13" id="KW-0245">EGF-like domain</keyword>
<feature type="domain" description="Cadherin" evidence="18">
    <location>
        <begin position="2746"/>
        <end position="2871"/>
    </location>
</feature>
<name>A0AAV2TAL1_CALDB</name>
<keyword evidence="4" id="KW-0732">Signal</keyword>
<feature type="domain" description="Cadherin" evidence="18">
    <location>
        <begin position="559"/>
        <end position="655"/>
    </location>
</feature>
<feature type="compositionally biased region" description="Polar residues" evidence="14">
    <location>
        <begin position="5829"/>
        <end position="5839"/>
    </location>
</feature>
<evidence type="ECO:0000256" key="15">
    <source>
        <dbReference type="SAM" id="Phobius"/>
    </source>
</evidence>
<organism evidence="19 20">
    <name type="scientific">Calicophoron daubneyi</name>
    <name type="common">Rumen fluke</name>
    <name type="synonym">Paramphistomum daubneyi</name>
    <dbReference type="NCBI Taxonomy" id="300641"/>
    <lineage>
        <taxon>Eukaryota</taxon>
        <taxon>Metazoa</taxon>
        <taxon>Spiralia</taxon>
        <taxon>Lophotrochozoa</taxon>
        <taxon>Platyhelminthes</taxon>
        <taxon>Trematoda</taxon>
        <taxon>Digenea</taxon>
        <taxon>Plagiorchiida</taxon>
        <taxon>Pronocephalata</taxon>
        <taxon>Paramphistomoidea</taxon>
        <taxon>Paramphistomidae</taxon>
        <taxon>Calicophoron</taxon>
    </lineage>
</organism>
<dbReference type="SUPFAM" id="SSF57196">
    <property type="entry name" value="EGF/Laminin"/>
    <property type="match status" value="4"/>
</dbReference>
<dbReference type="InterPro" id="IPR000742">
    <property type="entry name" value="EGF"/>
</dbReference>
<keyword evidence="10 13" id="KW-1015">Disulfide bond</keyword>
<feature type="domain" description="Cadherin" evidence="18">
    <location>
        <begin position="3114"/>
        <end position="3240"/>
    </location>
</feature>
<feature type="compositionally biased region" description="Low complexity" evidence="14">
    <location>
        <begin position="5772"/>
        <end position="5782"/>
    </location>
</feature>
<dbReference type="GO" id="GO:0045296">
    <property type="term" value="F:cadherin binding"/>
    <property type="evidence" value="ECO:0007669"/>
    <property type="project" value="TreeGrafter"/>
</dbReference>
<dbReference type="SUPFAM" id="SSF49313">
    <property type="entry name" value="Cadherin-like"/>
    <property type="match status" value="27"/>
</dbReference>
<dbReference type="PROSITE" id="PS00022">
    <property type="entry name" value="EGF_1"/>
    <property type="match status" value="5"/>
</dbReference>
<feature type="domain" description="Cadherin" evidence="18">
    <location>
        <begin position="2882"/>
        <end position="3008"/>
    </location>
</feature>
<evidence type="ECO:0000259" key="17">
    <source>
        <dbReference type="PROSITE" id="PS50026"/>
    </source>
</evidence>
<feature type="domain" description="Cadherin" evidence="18">
    <location>
        <begin position="3502"/>
        <end position="3615"/>
    </location>
</feature>
<dbReference type="Gene3D" id="2.60.120.200">
    <property type="match status" value="1"/>
</dbReference>
<feature type="compositionally biased region" description="Polar residues" evidence="14">
    <location>
        <begin position="5751"/>
        <end position="5762"/>
    </location>
</feature>
<dbReference type="CDD" id="cd11304">
    <property type="entry name" value="Cadherin_repeat"/>
    <property type="match status" value="28"/>
</dbReference>
<evidence type="ECO:0000313" key="19">
    <source>
        <dbReference type="EMBL" id="CAL5133810.1"/>
    </source>
</evidence>
<dbReference type="InterPro" id="IPR000152">
    <property type="entry name" value="EGF-type_Asp/Asn_hydroxyl_site"/>
</dbReference>
<dbReference type="Proteomes" id="UP001497525">
    <property type="component" value="Unassembled WGS sequence"/>
</dbReference>
<keyword evidence="5" id="KW-0677">Repeat</keyword>
<keyword evidence="9 15" id="KW-0472">Membrane</keyword>
<feature type="region of interest" description="Disordered" evidence="14">
    <location>
        <begin position="5501"/>
        <end position="5542"/>
    </location>
</feature>
<evidence type="ECO:0000256" key="13">
    <source>
        <dbReference type="PROSITE-ProRule" id="PRU00076"/>
    </source>
</evidence>
<feature type="region of interest" description="Disordered" evidence="14">
    <location>
        <begin position="5818"/>
        <end position="5839"/>
    </location>
</feature>
<dbReference type="PROSITE" id="PS00232">
    <property type="entry name" value="CADHERIN_1"/>
    <property type="match status" value="9"/>
</dbReference>
<dbReference type="PROSITE" id="PS01186">
    <property type="entry name" value="EGF_2"/>
    <property type="match status" value="2"/>
</dbReference>
<evidence type="ECO:0000256" key="9">
    <source>
        <dbReference type="ARBA" id="ARBA00023136"/>
    </source>
</evidence>
<dbReference type="InterPro" id="IPR001881">
    <property type="entry name" value="EGF-like_Ca-bd_dom"/>
</dbReference>
<dbReference type="GO" id="GO:0044331">
    <property type="term" value="P:cell-cell adhesion mediated by cadherin"/>
    <property type="evidence" value="ECO:0007669"/>
    <property type="project" value="TreeGrafter"/>
</dbReference>
<feature type="domain" description="Cadherin" evidence="18">
    <location>
        <begin position="2624"/>
        <end position="2745"/>
    </location>
</feature>
<dbReference type="PRINTS" id="PR00205">
    <property type="entry name" value="CADHERIN"/>
</dbReference>
<dbReference type="InterPro" id="IPR020894">
    <property type="entry name" value="Cadherin_CS"/>
</dbReference>
<keyword evidence="7" id="KW-0130">Cell adhesion</keyword>
<comment type="subcellular location">
    <subcellularLocation>
        <location evidence="1">Membrane</location>
        <topology evidence="1">Single-pass membrane protein</topology>
    </subcellularLocation>
</comment>
<dbReference type="GO" id="GO:0016342">
    <property type="term" value="C:catenin complex"/>
    <property type="evidence" value="ECO:0007669"/>
    <property type="project" value="TreeGrafter"/>
</dbReference>
<evidence type="ECO:0000313" key="20">
    <source>
        <dbReference type="Proteomes" id="UP001497525"/>
    </source>
</evidence>
<feature type="domain" description="Cadherin" evidence="18">
    <location>
        <begin position="980"/>
        <end position="1106"/>
    </location>
</feature>
<dbReference type="SUPFAM" id="SSF49899">
    <property type="entry name" value="Concanavalin A-like lectins/glucanases"/>
    <property type="match status" value="1"/>
</dbReference>
<evidence type="ECO:0000256" key="14">
    <source>
        <dbReference type="SAM" id="MobiDB-lite"/>
    </source>
</evidence>
<reference evidence="19" key="1">
    <citation type="submission" date="2024-06" db="EMBL/GenBank/DDBJ databases">
        <authorList>
            <person name="Liu X."/>
            <person name="Lenzi L."/>
            <person name="Haldenby T S."/>
            <person name="Uol C."/>
        </authorList>
    </citation>
    <scope>NUCLEOTIDE SEQUENCE</scope>
</reference>
<feature type="domain" description="Cadherin" evidence="18">
    <location>
        <begin position="1906"/>
        <end position="2023"/>
    </location>
</feature>
<feature type="compositionally biased region" description="Low complexity" evidence="14">
    <location>
        <begin position="5501"/>
        <end position="5512"/>
    </location>
</feature>
<dbReference type="FunFam" id="2.60.40.60:FF:000037">
    <property type="entry name" value="FAT atypical cadherin 1"/>
    <property type="match status" value="1"/>
</dbReference>
<feature type="compositionally biased region" description="Polar residues" evidence="14">
    <location>
        <begin position="4324"/>
        <end position="4349"/>
    </location>
</feature>
<keyword evidence="6 12" id="KW-0106">Calcium</keyword>
<dbReference type="GO" id="GO:0005509">
    <property type="term" value="F:calcium ion binding"/>
    <property type="evidence" value="ECO:0007669"/>
    <property type="project" value="UniProtKB-UniRule"/>
</dbReference>
<evidence type="ECO:0000256" key="12">
    <source>
        <dbReference type="PROSITE-ProRule" id="PRU00043"/>
    </source>
</evidence>
<feature type="domain" description="Cadherin" evidence="18">
    <location>
        <begin position="818"/>
        <end position="955"/>
    </location>
</feature>
<evidence type="ECO:0000256" key="2">
    <source>
        <dbReference type="ARBA" id="ARBA00022536"/>
    </source>
</evidence>
<dbReference type="SMART" id="SM00179">
    <property type="entry name" value="EGF_CA"/>
    <property type="match status" value="3"/>
</dbReference>
<feature type="domain" description="Laminin G" evidence="16">
    <location>
        <begin position="4647"/>
        <end position="4911"/>
    </location>
</feature>
<feature type="domain" description="EGF-like" evidence="17">
    <location>
        <begin position="5068"/>
        <end position="5103"/>
    </location>
</feature>
<dbReference type="Gene3D" id="2.10.25.10">
    <property type="entry name" value="Laminin"/>
    <property type="match status" value="5"/>
</dbReference>
<dbReference type="Gene3D" id="2.60.40.60">
    <property type="entry name" value="Cadherins"/>
    <property type="match status" value="29"/>
</dbReference>
<feature type="domain" description="EGF-like" evidence="17">
    <location>
        <begin position="4960"/>
        <end position="5009"/>
    </location>
</feature>
<feature type="disulfide bond" evidence="13">
    <location>
        <begin position="5147"/>
        <end position="5157"/>
    </location>
</feature>
<feature type="domain" description="Cadherin" evidence="18">
    <location>
        <begin position="2025"/>
        <end position="2153"/>
    </location>
</feature>
<feature type="domain" description="Cadherin" evidence="18">
    <location>
        <begin position="60"/>
        <end position="184"/>
    </location>
</feature>
<dbReference type="GO" id="GO:0007156">
    <property type="term" value="P:homophilic cell adhesion via plasma membrane adhesion molecules"/>
    <property type="evidence" value="ECO:0007669"/>
    <property type="project" value="InterPro"/>
</dbReference>
<feature type="domain" description="Cadherin" evidence="18">
    <location>
        <begin position="4108"/>
        <end position="4248"/>
    </location>
</feature>
<feature type="domain" description="Cadherin" evidence="18">
    <location>
        <begin position="2465"/>
        <end position="2505"/>
    </location>
</feature>
<feature type="domain" description="Cadherin" evidence="18">
    <location>
        <begin position="3726"/>
        <end position="3828"/>
    </location>
</feature>
<dbReference type="PROSITE" id="PS00010">
    <property type="entry name" value="ASX_HYDROXYL"/>
    <property type="match status" value="1"/>
</dbReference>
<dbReference type="Pfam" id="PF00008">
    <property type="entry name" value="EGF"/>
    <property type="match status" value="1"/>
</dbReference>
<dbReference type="PROSITE" id="PS50025">
    <property type="entry name" value="LAM_G_DOMAIN"/>
    <property type="match status" value="1"/>
</dbReference>
<feature type="disulfide bond" evidence="13">
    <location>
        <begin position="5093"/>
        <end position="5102"/>
    </location>
</feature>
<evidence type="ECO:0000256" key="6">
    <source>
        <dbReference type="ARBA" id="ARBA00022837"/>
    </source>
</evidence>
<feature type="domain" description="Cadherin" evidence="18">
    <location>
        <begin position="1627"/>
        <end position="1758"/>
    </location>
</feature>
<evidence type="ECO:0000256" key="11">
    <source>
        <dbReference type="ARBA" id="ARBA00023180"/>
    </source>
</evidence>
<feature type="domain" description="Cadherin" evidence="18">
    <location>
        <begin position="3288"/>
        <end position="3346"/>
    </location>
</feature>
<feature type="disulfide bond" evidence="13">
    <location>
        <begin position="4615"/>
        <end position="4624"/>
    </location>
</feature>
<evidence type="ECO:0000256" key="8">
    <source>
        <dbReference type="ARBA" id="ARBA00022989"/>
    </source>
</evidence>
<feature type="region of interest" description="Disordered" evidence="14">
    <location>
        <begin position="5699"/>
        <end position="5801"/>
    </location>
</feature>
<feature type="domain" description="Cadherin" evidence="18">
    <location>
        <begin position="3830"/>
        <end position="3932"/>
    </location>
</feature>
<dbReference type="SMART" id="SM00282">
    <property type="entry name" value="LamG"/>
    <property type="match status" value="1"/>
</dbReference>
<feature type="domain" description="Cadherin" evidence="18">
    <location>
        <begin position="1246"/>
        <end position="1378"/>
    </location>
</feature>
<evidence type="ECO:0000256" key="7">
    <source>
        <dbReference type="ARBA" id="ARBA00022889"/>
    </source>
</evidence>
<proteinExistence type="predicted"/>
<dbReference type="Pfam" id="PF00028">
    <property type="entry name" value="Cadherin"/>
    <property type="match status" value="13"/>
</dbReference>
<dbReference type="PROSITE" id="PS50026">
    <property type="entry name" value="EGF_3"/>
    <property type="match status" value="5"/>
</dbReference>
<dbReference type="InterPro" id="IPR001791">
    <property type="entry name" value="Laminin_G"/>
</dbReference>